<keyword evidence="10" id="KW-0378">Hydrolase</keyword>
<dbReference type="Pfam" id="PF13298">
    <property type="entry name" value="LigD_N"/>
    <property type="match status" value="1"/>
</dbReference>
<keyword evidence="8" id="KW-0547">Nucleotide-binding</keyword>
<keyword evidence="7" id="KW-0479">Metal-binding</keyword>
<dbReference type="GO" id="GO:0006310">
    <property type="term" value="P:DNA recombination"/>
    <property type="evidence" value="ECO:0007669"/>
    <property type="project" value="UniProtKB-KW"/>
</dbReference>
<dbReference type="Proteomes" id="UP000886893">
    <property type="component" value="Unassembled WGS sequence"/>
</dbReference>
<keyword evidence="11" id="KW-0269">Exonuclease</keyword>
<evidence type="ECO:0000256" key="23">
    <source>
        <dbReference type="SAM" id="MobiDB-lite"/>
    </source>
</evidence>
<dbReference type="NCBIfam" id="TIGR02776">
    <property type="entry name" value="NHEJ_ligase_prk"/>
    <property type="match status" value="1"/>
</dbReference>
<dbReference type="NCBIfam" id="TIGR02778">
    <property type="entry name" value="ligD_pol"/>
    <property type="match status" value="1"/>
</dbReference>
<dbReference type="InterPro" id="IPR014146">
    <property type="entry name" value="LigD_ligase_dom"/>
</dbReference>
<dbReference type="GO" id="GO:0003677">
    <property type="term" value="F:DNA binding"/>
    <property type="evidence" value="ECO:0007669"/>
    <property type="project" value="UniProtKB-KW"/>
</dbReference>
<comment type="caution">
    <text evidence="25">The sequence shown here is derived from an EMBL/GenBank/DDBJ whole genome shotgun (WGS) entry which is preliminary data.</text>
</comment>
<dbReference type="Pfam" id="PF01068">
    <property type="entry name" value="DNA_ligase_A_M"/>
    <property type="match status" value="1"/>
</dbReference>
<dbReference type="CDD" id="cd07971">
    <property type="entry name" value="OBF_DNA_ligase_LigD"/>
    <property type="match status" value="1"/>
</dbReference>
<dbReference type="PANTHER" id="PTHR42705:SF2">
    <property type="entry name" value="BIFUNCTIONAL NON-HOMOLOGOUS END JOINING PROTEIN LIGD"/>
    <property type="match status" value="1"/>
</dbReference>
<evidence type="ECO:0000313" key="25">
    <source>
        <dbReference type="EMBL" id="HIT17299.1"/>
    </source>
</evidence>
<evidence type="ECO:0000256" key="12">
    <source>
        <dbReference type="ARBA" id="ARBA00022840"/>
    </source>
</evidence>
<dbReference type="EC" id="6.5.1.1" evidence="2"/>
<keyword evidence="9" id="KW-0227">DNA damage</keyword>
<keyword evidence="17" id="KW-0464">Manganese</keyword>
<dbReference type="InterPro" id="IPR012309">
    <property type="entry name" value="DNA_ligase_ATP-dep_C"/>
</dbReference>
<reference evidence="25" key="2">
    <citation type="journal article" date="2021" name="PeerJ">
        <title>Extensive microbial diversity within the chicken gut microbiome revealed by metagenomics and culture.</title>
        <authorList>
            <person name="Gilroy R."/>
            <person name="Ravi A."/>
            <person name="Getino M."/>
            <person name="Pursley I."/>
            <person name="Horton D.L."/>
            <person name="Alikhan N.F."/>
            <person name="Baker D."/>
            <person name="Gharbi K."/>
            <person name="Hall N."/>
            <person name="Watson M."/>
            <person name="Adriaenssens E.M."/>
            <person name="Foster-Nyarko E."/>
            <person name="Jarju S."/>
            <person name="Secka A."/>
            <person name="Antonio M."/>
            <person name="Oren A."/>
            <person name="Chaudhuri R.R."/>
            <person name="La Ragione R."/>
            <person name="Hildebrand F."/>
            <person name="Pallen M.J."/>
        </authorList>
    </citation>
    <scope>NUCLEOTIDE SEQUENCE</scope>
    <source>
        <strain evidence="25">14508</strain>
    </source>
</reference>
<dbReference type="AlphaFoldDB" id="A0A9D1G7X8"/>
<dbReference type="GO" id="GO:0046872">
    <property type="term" value="F:metal ion binding"/>
    <property type="evidence" value="ECO:0007669"/>
    <property type="project" value="UniProtKB-KW"/>
</dbReference>
<comment type="cofactor">
    <cofactor evidence="1">
        <name>Mn(2+)</name>
        <dbReference type="ChEBI" id="CHEBI:29035"/>
    </cofactor>
</comment>
<protein>
    <recommendedName>
        <fullName evidence="2">DNA ligase (ATP)</fullName>
        <ecNumber evidence="2">6.5.1.1</ecNumber>
    </recommendedName>
    <alternativeName>
        <fullName evidence="19">NHEJ DNA polymerase</fullName>
    </alternativeName>
</protein>
<evidence type="ECO:0000256" key="21">
    <source>
        <dbReference type="ARBA" id="ARBA00049981"/>
    </source>
</evidence>
<keyword evidence="5" id="KW-0548">Nucleotidyltransferase</keyword>
<keyword evidence="3 25" id="KW-0436">Ligase</keyword>
<evidence type="ECO:0000256" key="20">
    <source>
        <dbReference type="ARBA" id="ARBA00034003"/>
    </source>
</evidence>
<evidence type="ECO:0000256" key="14">
    <source>
        <dbReference type="ARBA" id="ARBA00023125"/>
    </source>
</evidence>
<dbReference type="InterPro" id="IPR014144">
    <property type="entry name" value="LigD_PE_domain"/>
</dbReference>
<feature type="region of interest" description="Disordered" evidence="23">
    <location>
        <begin position="1"/>
        <end position="32"/>
    </location>
</feature>
<evidence type="ECO:0000256" key="8">
    <source>
        <dbReference type="ARBA" id="ARBA00022741"/>
    </source>
</evidence>
<comment type="catalytic activity">
    <reaction evidence="20">
        <text>ATP + (deoxyribonucleotide)n-3'-hydroxyl + 5'-phospho-(deoxyribonucleotide)m = (deoxyribonucleotide)n+m + AMP + diphosphate.</text>
        <dbReference type="EC" id="6.5.1.1"/>
    </reaction>
</comment>
<dbReference type="Pfam" id="PF04679">
    <property type="entry name" value="DNA_ligase_A_C"/>
    <property type="match status" value="1"/>
</dbReference>
<evidence type="ECO:0000256" key="15">
    <source>
        <dbReference type="ARBA" id="ARBA00023172"/>
    </source>
</evidence>
<dbReference type="GO" id="GO:0003910">
    <property type="term" value="F:DNA ligase (ATP) activity"/>
    <property type="evidence" value="ECO:0007669"/>
    <property type="project" value="UniProtKB-EC"/>
</dbReference>
<evidence type="ECO:0000256" key="7">
    <source>
        <dbReference type="ARBA" id="ARBA00022723"/>
    </source>
</evidence>
<evidence type="ECO:0000256" key="17">
    <source>
        <dbReference type="ARBA" id="ARBA00023211"/>
    </source>
</evidence>
<evidence type="ECO:0000256" key="13">
    <source>
        <dbReference type="ARBA" id="ARBA00022932"/>
    </source>
</evidence>
<dbReference type="Gene3D" id="3.30.470.30">
    <property type="entry name" value="DNA ligase/mRNA capping enzyme"/>
    <property type="match status" value="1"/>
</dbReference>
<dbReference type="InterPro" id="IPR012310">
    <property type="entry name" value="DNA_ligase_ATP-dep_cent"/>
</dbReference>
<dbReference type="InterPro" id="IPR052171">
    <property type="entry name" value="NHEJ_LigD"/>
</dbReference>
<keyword evidence="6" id="KW-0540">Nuclease</keyword>
<dbReference type="PROSITE" id="PS50160">
    <property type="entry name" value="DNA_LIGASE_A3"/>
    <property type="match status" value="1"/>
</dbReference>
<feature type="compositionally biased region" description="Basic residues" evidence="23">
    <location>
        <begin position="1"/>
        <end position="15"/>
    </location>
</feature>
<evidence type="ECO:0000313" key="26">
    <source>
        <dbReference type="Proteomes" id="UP000886893"/>
    </source>
</evidence>
<evidence type="ECO:0000256" key="6">
    <source>
        <dbReference type="ARBA" id="ARBA00022722"/>
    </source>
</evidence>
<keyword evidence="18" id="KW-0511">Multifunctional enzyme</keyword>
<dbReference type="Gene3D" id="3.30.1490.70">
    <property type="match status" value="1"/>
</dbReference>
<evidence type="ECO:0000256" key="4">
    <source>
        <dbReference type="ARBA" id="ARBA00022679"/>
    </source>
</evidence>
<dbReference type="InterPro" id="IPR014143">
    <property type="entry name" value="NHEJ_ligase_prk"/>
</dbReference>
<evidence type="ECO:0000256" key="1">
    <source>
        <dbReference type="ARBA" id="ARBA00001936"/>
    </source>
</evidence>
<comment type="similarity">
    <text evidence="21">In the C-terminal section; belongs to the ATP-dependent DNA ligase family.</text>
</comment>
<dbReference type="SUPFAM" id="SSF56091">
    <property type="entry name" value="DNA ligase/mRNA capping enzyme, catalytic domain"/>
    <property type="match status" value="1"/>
</dbReference>
<dbReference type="GO" id="GO:0003887">
    <property type="term" value="F:DNA-directed DNA polymerase activity"/>
    <property type="evidence" value="ECO:0007669"/>
    <property type="project" value="UniProtKB-KW"/>
</dbReference>
<dbReference type="GO" id="GO:0005524">
    <property type="term" value="F:ATP binding"/>
    <property type="evidence" value="ECO:0007669"/>
    <property type="project" value="UniProtKB-KW"/>
</dbReference>
<evidence type="ECO:0000256" key="2">
    <source>
        <dbReference type="ARBA" id="ARBA00012727"/>
    </source>
</evidence>
<keyword evidence="4" id="KW-0808">Transferase</keyword>
<gene>
    <name evidence="25" type="primary">ligD</name>
    <name evidence="25" type="ORF">IAD04_02825</name>
</gene>
<dbReference type="InterPro" id="IPR014145">
    <property type="entry name" value="LigD_pol_dom"/>
</dbReference>
<comment type="similarity">
    <text evidence="22">In the N-terminal section; belongs to the LigD polymerase family.</text>
</comment>
<evidence type="ECO:0000256" key="22">
    <source>
        <dbReference type="ARBA" id="ARBA00049990"/>
    </source>
</evidence>
<evidence type="ECO:0000256" key="18">
    <source>
        <dbReference type="ARBA" id="ARBA00023268"/>
    </source>
</evidence>
<dbReference type="Gene3D" id="2.40.50.140">
    <property type="entry name" value="Nucleic acid-binding proteins"/>
    <property type="match status" value="1"/>
</dbReference>
<evidence type="ECO:0000256" key="3">
    <source>
        <dbReference type="ARBA" id="ARBA00022598"/>
    </source>
</evidence>
<organism evidence="25 26">
    <name type="scientific">Candidatus Caccosoma faecigallinarum</name>
    <dbReference type="NCBI Taxonomy" id="2840720"/>
    <lineage>
        <taxon>Bacteria</taxon>
        <taxon>Bacillati</taxon>
        <taxon>Bacillota</taxon>
        <taxon>Bacillota incertae sedis</taxon>
        <taxon>Candidatus Caccosoma</taxon>
    </lineage>
</organism>
<dbReference type="NCBIfam" id="TIGR02777">
    <property type="entry name" value="LigD_PE_dom"/>
    <property type="match status" value="1"/>
</dbReference>
<dbReference type="NCBIfam" id="TIGR02779">
    <property type="entry name" value="NHEJ_ligase_lig"/>
    <property type="match status" value="1"/>
</dbReference>
<name>A0A9D1G7X8_9FIRM</name>
<feature type="compositionally biased region" description="Basic residues" evidence="23">
    <location>
        <begin position="23"/>
        <end position="32"/>
    </location>
</feature>
<evidence type="ECO:0000256" key="5">
    <source>
        <dbReference type="ARBA" id="ARBA00022695"/>
    </source>
</evidence>
<keyword evidence="12" id="KW-0067">ATP-binding</keyword>
<dbReference type="InterPro" id="IPR012340">
    <property type="entry name" value="NA-bd_OB-fold"/>
</dbReference>
<proteinExistence type="inferred from homology"/>
<dbReference type="Gene3D" id="3.90.920.10">
    <property type="entry name" value="DNA primase, PRIM domain"/>
    <property type="match status" value="1"/>
</dbReference>
<dbReference type="SUPFAM" id="SSF50249">
    <property type="entry name" value="Nucleic acid-binding proteins"/>
    <property type="match status" value="1"/>
</dbReference>
<keyword evidence="13" id="KW-0239">DNA-directed DNA polymerase</keyword>
<evidence type="ECO:0000256" key="11">
    <source>
        <dbReference type="ARBA" id="ARBA00022839"/>
    </source>
</evidence>
<evidence type="ECO:0000256" key="9">
    <source>
        <dbReference type="ARBA" id="ARBA00022763"/>
    </source>
</evidence>
<evidence type="ECO:0000256" key="19">
    <source>
        <dbReference type="ARBA" id="ARBA00029943"/>
    </source>
</evidence>
<dbReference type="CDD" id="cd07906">
    <property type="entry name" value="Adenylation_DNA_ligase_LigD_LigC"/>
    <property type="match status" value="1"/>
</dbReference>
<keyword evidence="16" id="KW-0234">DNA repair</keyword>
<accession>A0A9D1G7X8</accession>
<keyword evidence="15" id="KW-0233">DNA recombination</keyword>
<sequence>MKEKKLKAYHQKRNFQKTNEPKGKKRKSKKKGPLQFVVQWHDATKLHFDFRLEYEGVLFSFAIPKGPSFNPLDKRLAIQVEDHPLDYATFEGVIPKGQYGGGTVLLWDQGEYEVEGLMQEELKKGVLKLTLNGKRLKGKWTLVRINKDHEKKQWLLIKEKDQYAKKTAGISRFKTSILSQKTMKEIAKNNFKNPFSQVDVQLAELKKDFPKEKGWLYEIKYDGYRIIAFIEKDKVQLKSRNQKDYSTSFEDVIPSLIRLANHRSMVLDGEMVILDQQGVSHFQDLQQWIKKKNDSPLTYVLFDILALDGKDLRNLPLIQRKEILAQLIKEPLDHLLYSQHVIDQGKQLFAYAQKYHLEGIMGKKMDSSYHGHRSEDWIKIKCYHRQEFVIGGYTLSEKKDRPIKALLLGVYENKQLQYVGKVGTGLSQKMQKDFLQRLKEVKGTKNYFSKAIKSKEKIVFLKPKYMAEVQFAEWTKEGLLRQASFKGLREDKKVKDVFLEQDSSNLVIQNIPITNPNKIVFVKEKIKKIDIIQYYDQISTSMLPYLQNRFLSVVCCPKGTNQCFFKKHLYHSLQGVKTKTIQTNNQKETYFYIQDTQGIVAQAQLGTIEFHCWGSQVQKLNQPDFMVFDLDPDEKLSLAQVRQGVKDLKQILDELSLVSFLKTSGNKGYHVVVPFQAKVKWEKFRDFARHVAQLMEQKWPDRYTANMQKNQRKNKIFIDWMRNIKKATSVAPYSIRVKNGRVSVPISYQELKNVTPDQFTMEDVLMRIKTKKDPWNQFFDIQQTLQ</sequence>
<evidence type="ECO:0000256" key="16">
    <source>
        <dbReference type="ARBA" id="ARBA00023204"/>
    </source>
</evidence>
<dbReference type="PANTHER" id="PTHR42705">
    <property type="entry name" value="BIFUNCTIONAL NON-HOMOLOGOUS END JOINING PROTEIN LIGD"/>
    <property type="match status" value="1"/>
</dbReference>
<keyword evidence="14" id="KW-0238">DNA-binding</keyword>
<evidence type="ECO:0000256" key="10">
    <source>
        <dbReference type="ARBA" id="ARBA00022801"/>
    </source>
</evidence>
<dbReference type="GO" id="GO:0004527">
    <property type="term" value="F:exonuclease activity"/>
    <property type="evidence" value="ECO:0007669"/>
    <property type="project" value="UniProtKB-KW"/>
</dbReference>
<evidence type="ECO:0000259" key="24">
    <source>
        <dbReference type="PROSITE" id="PS50160"/>
    </source>
</evidence>
<reference evidence="25" key="1">
    <citation type="submission" date="2020-10" db="EMBL/GenBank/DDBJ databases">
        <authorList>
            <person name="Gilroy R."/>
        </authorList>
    </citation>
    <scope>NUCLEOTIDE SEQUENCE</scope>
    <source>
        <strain evidence="25">14508</strain>
    </source>
</reference>
<dbReference type="Pfam" id="PF21686">
    <property type="entry name" value="LigD_Prim-Pol"/>
    <property type="match status" value="1"/>
</dbReference>
<feature type="domain" description="ATP-dependent DNA ligase family profile" evidence="24">
    <location>
        <begin position="290"/>
        <end position="440"/>
    </location>
</feature>
<dbReference type="GO" id="GO:0006281">
    <property type="term" value="P:DNA repair"/>
    <property type="evidence" value="ECO:0007669"/>
    <property type="project" value="UniProtKB-KW"/>
</dbReference>
<dbReference type="EMBL" id="DVKI01000090">
    <property type="protein sequence ID" value="HIT17299.1"/>
    <property type="molecule type" value="Genomic_DNA"/>
</dbReference>